<feature type="compositionally biased region" description="Basic and acidic residues" evidence="1">
    <location>
        <begin position="9"/>
        <end position="24"/>
    </location>
</feature>
<accession>A0A7W9TXA5</accession>
<keyword evidence="3" id="KW-1185">Reference proteome</keyword>
<dbReference type="Proteomes" id="UP000571554">
    <property type="component" value="Unassembled WGS sequence"/>
</dbReference>
<reference evidence="2 3" key="1">
    <citation type="submission" date="2020-08" db="EMBL/GenBank/DDBJ databases">
        <title>Above-ground endophytic microbial communities from plants in different locations in the United States.</title>
        <authorList>
            <person name="Frank C."/>
        </authorList>
    </citation>
    <scope>NUCLEOTIDE SEQUENCE [LARGE SCALE GENOMIC DNA]</scope>
    <source>
        <strain evidence="2 3">WP4_2_2</strain>
    </source>
</reference>
<organism evidence="2 3">
    <name type="scientific">Paraburkholderia bannensis</name>
    <dbReference type="NCBI Taxonomy" id="765414"/>
    <lineage>
        <taxon>Bacteria</taxon>
        <taxon>Pseudomonadati</taxon>
        <taxon>Pseudomonadota</taxon>
        <taxon>Betaproteobacteria</taxon>
        <taxon>Burkholderiales</taxon>
        <taxon>Burkholderiaceae</taxon>
        <taxon>Paraburkholderia</taxon>
    </lineage>
</organism>
<dbReference type="RefSeq" id="WP_183724661.1">
    <property type="nucleotide sequence ID" value="NZ_JACHBW010000008.1"/>
</dbReference>
<dbReference type="AlphaFoldDB" id="A0A7W9TXA5"/>
<evidence type="ECO:0000256" key="1">
    <source>
        <dbReference type="SAM" id="MobiDB-lite"/>
    </source>
</evidence>
<feature type="region of interest" description="Disordered" evidence="1">
    <location>
        <begin position="1"/>
        <end position="37"/>
    </location>
</feature>
<gene>
    <name evidence="2" type="ORF">F4827_002983</name>
</gene>
<comment type="caution">
    <text evidence="2">The sequence shown here is derived from an EMBL/GenBank/DDBJ whole genome shotgun (WGS) entry which is preliminary data.</text>
</comment>
<name>A0A7W9TXA5_9BURK</name>
<sequence>MSCSDAVADIERPDRRSSEWRGEVEQGAQSGGMGWHAVAGSALMDKVRV</sequence>
<proteinExistence type="predicted"/>
<evidence type="ECO:0000313" key="3">
    <source>
        <dbReference type="Proteomes" id="UP000571554"/>
    </source>
</evidence>
<protein>
    <submittedName>
        <fullName evidence="2">Anti-sigma regulatory factor (Ser/Thr protein kinase)</fullName>
    </submittedName>
</protein>
<dbReference type="EMBL" id="JACHBW010000008">
    <property type="protein sequence ID" value="MBB6103128.1"/>
    <property type="molecule type" value="Genomic_DNA"/>
</dbReference>
<evidence type="ECO:0000313" key="2">
    <source>
        <dbReference type="EMBL" id="MBB6103128.1"/>
    </source>
</evidence>